<evidence type="ECO:0000256" key="1">
    <source>
        <dbReference type="SAM" id="MobiDB-lite"/>
    </source>
</evidence>
<feature type="region of interest" description="Disordered" evidence="1">
    <location>
        <begin position="1"/>
        <end position="195"/>
    </location>
</feature>
<reference evidence="2 3" key="1">
    <citation type="journal article" date="2019" name="Nat. Ecol. Evol.">
        <title>Megaphylogeny resolves global patterns of mushroom evolution.</title>
        <authorList>
            <person name="Varga T."/>
            <person name="Krizsan K."/>
            <person name="Foldi C."/>
            <person name="Dima B."/>
            <person name="Sanchez-Garcia M."/>
            <person name="Sanchez-Ramirez S."/>
            <person name="Szollosi G.J."/>
            <person name="Szarkandi J.G."/>
            <person name="Papp V."/>
            <person name="Albert L."/>
            <person name="Andreopoulos W."/>
            <person name="Angelini C."/>
            <person name="Antonin V."/>
            <person name="Barry K.W."/>
            <person name="Bougher N.L."/>
            <person name="Buchanan P."/>
            <person name="Buyck B."/>
            <person name="Bense V."/>
            <person name="Catcheside P."/>
            <person name="Chovatia M."/>
            <person name="Cooper J."/>
            <person name="Damon W."/>
            <person name="Desjardin D."/>
            <person name="Finy P."/>
            <person name="Geml J."/>
            <person name="Haridas S."/>
            <person name="Hughes K."/>
            <person name="Justo A."/>
            <person name="Karasinski D."/>
            <person name="Kautmanova I."/>
            <person name="Kiss B."/>
            <person name="Kocsube S."/>
            <person name="Kotiranta H."/>
            <person name="LaButti K.M."/>
            <person name="Lechner B.E."/>
            <person name="Liimatainen K."/>
            <person name="Lipzen A."/>
            <person name="Lukacs Z."/>
            <person name="Mihaltcheva S."/>
            <person name="Morgado L.N."/>
            <person name="Niskanen T."/>
            <person name="Noordeloos M.E."/>
            <person name="Ohm R.A."/>
            <person name="Ortiz-Santana B."/>
            <person name="Ovrebo C."/>
            <person name="Racz N."/>
            <person name="Riley R."/>
            <person name="Savchenko A."/>
            <person name="Shiryaev A."/>
            <person name="Soop K."/>
            <person name="Spirin V."/>
            <person name="Szebenyi C."/>
            <person name="Tomsovsky M."/>
            <person name="Tulloss R.E."/>
            <person name="Uehling J."/>
            <person name="Grigoriev I.V."/>
            <person name="Vagvolgyi C."/>
            <person name="Papp T."/>
            <person name="Martin F.M."/>
            <person name="Miettinen O."/>
            <person name="Hibbett D.S."/>
            <person name="Nagy L.G."/>
        </authorList>
    </citation>
    <scope>NUCLEOTIDE SEQUENCE [LARGE SCALE GENOMIC DNA]</scope>
    <source>
        <strain evidence="2 3">CBS 121175</strain>
    </source>
</reference>
<name>A0A5C3L3B9_COPMA</name>
<dbReference type="EMBL" id="ML210166">
    <property type="protein sequence ID" value="TFK27245.1"/>
    <property type="molecule type" value="Genomic_DNA"/>
</dbReference>
<sequence length="304" mass="33935">MAKIKPITRTCEDIQSPQQPSRPDLSTKTIKKPVSAKIEPVTPAITSPSESPNSSPRVKREESLSAGAIAPYSVSFLEHIRSREPTTPVRNSTFKSEDDEDGERAVASESSDSEFEEYGDGLGIRRGRSEHSRRRARNHPEYSSGEEQGQSDGYCSPPERSPSATPSKSPANIDCIRSPSTSGTHSGDDESDWEIHPQRLKERRKRLKRLYERTRWEQEENGEAETTYVCNCELPEVFSDLPSFYRHRLTMQCIILPGFVSGRGGNRPVGNGGGSGRDVEDNGEGCDYEVEQFLYWSILSVVVH</sequence>
<evidence type="ECO:0000313" key="2">
    <source>
        <dbReference type="EMBL" id="TFK27245.1"/>
    </source>
</evidence>
<feature type="compositionally biased region" description="Basic residues" evidence="1">
    <location>
        <begin position="125"/>
        <end position="137"/>
    </location>
</feature>
<gene>
    <name evidence="2" type="ORF">FA15DRAFT_218335</name>
</gene>
<accession>A0A5C3L3B9</accession>
<feature type="compositionally biased region" description="Polar residues" evidence="1">
    <location>
        <begin position="44"/>
        <end position="56"/>
    </location>
</feature>
<dbReference type="AlphaFoldDB" id="A0A5C3L3B9"/>
<feature type="compositionally biased region" description="Polar residues" evidence="1">
    <location>
        <begin position="13"/>
        <end position="28"/>
    </location>
</feature>
<proteinExistence type="predicted"/>
<keyword evidence="3" id="KW-1185">Reference proteome</keyword>
<dbReference type="Proteomes" id="UP000307440">
    <property type="component" value="Unassembled WGS sequence"/>
</dbReference>
<evidence type="ECO:0000313" key="3">
    <source>
        <dbReference type="Proteomes" id="UP000307440"/>
    </source>
</evidence>
<protein>
    <submittedName>
        <fullName evidence="2">Uncharacterized protein</fullName>
    </submittedName>
</protein>
<organism evidence="2 3">
    <name type="scientific">Coprinopsis marcescibilis</name>
    <name type="common">Agaric fungus</name>
    <name type="synonym">Psathyrella marcescibilis</name>
    <dbReference type="NCBI Taxonomy" id="230819"/>
    <lineage>
        <taxon>Eukaryota</taxon>
        <taxon>Fungi</taxon>
        <taxon>Dikarya</taxon>
        <taxon>Basidiomycota</taxon>
        <taxon>Agaricomycotina</taxon>
        <taxon>Agaricomycetes</taxon>
        <taxon>Agaricomycetidae</taxon>
        <taxon>Agaricales</taxon>
        <taxon>Agaricineae</taxon>
        <taxon>Psathyrellaceae</taxon>
        <taxon>Coprinopsis</taxon>
    </lineage>
</organism>